<dbReference type="InterPro" id="IPR048355">
    <property type="entry name" value="MS_C"/>
</dbReference>
<dbReference type="PANTHER" id="PTHR11444">
    <property type="entry name" value="ASPARTATEAMMONIA/ARGININOSUCCINATE/ADENYLOSUCCINATE LYASE"/>
    <property type="match status" value="1"/>
</dbReference>
<evidence type="ECO:0000256" key="14">
    <source>
        <dbReference type="ARBA" id="ARBA00023239"/>
    </source>
</evidence>
<dbReference type="PROSITE" id="PS50011">
    <property type="entry name" value="PROTEIN_KINASE_DOM"/>
    <property type="match status" value="1"/>
</dbReference>
<dbReference type="InterPro" id="IPR046363">
    <property type="entry name" value="MS_N_TIM-barrel_dom"/>
</dbReference>
<evidence type="ECO:0000256" key="18">
    <source>
        <dbReference type="ARBA" id="ARBA00056821"/>
    </source>
</evidence>
<dbReference type="PROSITE" id="PS50097">
    <property type="entry name" value="BTB"/>
    <property type="match status" value="1"/>
</dbReference>
<dbReference type="PANTHER" id="PTHR11444:SF1">
    <property type="entry name" value="FUMARATE HYDRATASE, MITOCHONDRIAL"/>
    <property type="match status" value="1"/>
</dbReference>
<comment type="catalytic activity">
    <reaction evidence="17">
        <text>L-seryl-[protein] + ATP = O-phospho-L-seryl-[protein] + ADP + H(+)</text>
        <dbReference type="Rhea" id="RHEA:17989"/>
        <dbReference type="Rhea" id="RHEA-COMP:9863"/>
        <dbReference type="Rhea" id="RHEA-COMP:11604"/>
        <dbReference type="ChEBI" id="CHEBI:15378"/>
        <dbReference type="ChEBI" id="CHEBI:29999"/>
        <dbReference type="ChEBI" id="CHEBI:30616"/>
        <dbReference type="ChEBI" id="CHEBI:83421"/>
        <dbReference type="ChEBI" id="CHEBI:456216"/>
        <dbReference type="EC" id="2.7.11.1"/>
    </reaction>
</comment>
<dbReference type="InterPro" id="IPR001465">
    <property type="entry name" value="Malate_synthase_TIM"/>
</dbReference>
<evidence type="ECO:0000256" key="1">
    <source>
        <dbReference type="ARBA" id="ARBA00004266"/>
    </source>
</evidence>
<dbReference type="FunFam" id="1.20.200.10:FF:000001">
    <property type="entry name" value="Fumarate hydratase, mitochondrial"/>
    <property type="match status" value="1"/>
</dbReference>
<feature type="compositionally biased region" description="Low complexity" evidence="21">
    <location>
        <begin position="1396"/>
        <end position="1413"/>
    </location>
</feature>
<evidence type="ECO:0000256" key="9">
    <source>
        <dbReference type="ARBA" id="ARBA00022679"/>
    </source>
</evidence>
<feature type="compositionally biased region" description="Basic and acidic residues" evidence="21">
    <location>
        <begin position="857"/>
        <end position="866"/>
    </location>
</feature>
<feature type="region of interest" description="Disordered" evidence="21">
    <location>
        <begin position="2770"/>
        <end position="2797"/>
    </location>
</feature>
<dbReference type="InterPro" id="IPR011076">
    <property type="entry name" value="Malate_synth_sf"/>
</dbReference>
<dbReference type="CDD" id="cd18186">
    <property type="entry name" value="BTB_POZ_ZBTB_KLHL-like"/>
    <property type="match status" value="1"/>
</dbReference>
<dbReference type="GO" id="GO:0004674">
    <property type="term" value="F:protein serine/threonine kinase activity"/>
    <property type="evidence" value="ECO:0007669"/>
    <property type="project" value="UniProtKB-KW"/>
</dbReference>
<dbReference type="InterPro" id="IPR048356">
    <property type="entry name" value="MS_N"/>
</dbReference>
<dbReference type="InterPro" id="IPR024083">
    <property type="entry name" value="Fumarase/histidase_N"/>
</dbReference>
<dbReference type="InterPro" id="IPR043024">
    <property type="entry name" value="KA1_sf_fungal"/>
</dbReference>
<dbReference type="Pfam" id="PF20659">
    <property type="entry name" value="MS_C"/>
    <property type="match status" value="1"/>
</dbReference>
<feature type="region of interest" description="Disordered" evidence="21">
    <location>
        <begin position="3082"/>
        <end position="3131"/>
    </location>
</feature>
<keyword evidence="5" id="KW-0329">Glyoxylate bypass</keyword>
<accession>A0A2U3E9P1</accession>
<dbReference type="InterPro" id="IPR022761">
    <property type="entry name" value="Fumarate_lyase_N"/>
</dbReference>
<dbReference type="InterPro" id="IPR006252">
    <property type="entry name" value="Malate_synthA"/>
</dbReference>
<comment type="function">
    <text evidence="18">Catalyzes the reversible stereospecific interconversion of fumarate to L-malate. In mitochondrion, catalyzes the hydration of fumarate to L-malate in the tricarboxylic acid (TCA) cycle to facilitate a transition step in the production of energy in the form of NADH. In cytoplasm and nucleus, involved in DNA repair in response to DNA damage: following DNA double-strand breaks (DSBs), translocates from the cytosol to the nucleus and promotes DNA repair by catalyzing the dehydration of L-malate to fumarate.</text>
</comment>
<dbReference type="InterPro" id="IPR000362">
    <property type="entry name" value="Fumarate_lyase_fam"/>
</dbReference>
<proteinExistence type="inferred from homology"/>
<dbReference type="Pfam" id="PF16797">
    <property type="entry name" value="Fungal_KA1"/>
    <property type="match status" value="1"/>
</dbReference>
<dbReference type="GO" id="GO:0005524">
    <property type="term" value="F:ATP binding"/>
    <property type="evidence" value="ECO:0007669"/>
    <property type="project" value="UniProtKB-UniRule"/>
</dbReference>
<comment type="similarity">
    <text evidence="3">Belongs to the class-II fumarase/aspartase family. Fumarase subfamily.</text>
</comment>
<comment type="similarity">
    <text evidence="4">Belongs to the protein kinase superfamily. CAMK Ser/Thr protein kinase family. NIM1 subfamily.</text>
</comment>
<feature type="compositionally biased region" description="Low complexity" evidence="21">
    <location>
        <begin position="1566"/>
        <end position="1583"/>
    </location>
</feature>
<dbReference type="SUPFAM" id="SSF56112">
    <property type="entry name" value="Protein kinase-like (PK-like)"/>
    <property type="match status" value="1"/>
</dbReference>
<dbReference type="FunFam" id="3.20.20.360:FF:000001">
    <property type="entry name" value="Malate synthase"/>
    <property type="match status" value="1"/>
</dbReference>
<feature type="active site" description="Proton donor" evidence="19">
    <location>
        <position position="3693"/>
    </location>
</feature>
<keyword evidence="6" id="KW-0723">Serine/threonine-protein kinase</keyword>
<dbReference type="Gene3D" id="3.30.710.10">
    <property type="entry name" value="Potassium Channel Kv1.1, Chain A"/>
    <property type="match status" value="1"/>
</dbReference>
<dbReference type="PROSITE" id="PS00510">
    <property type="entry name" value="MALATE_SYNTHASE"/>
    <property type="match status" value="1"/>
</dbReference>
<evidence type="ECO:0000256" key="2">
    <source>
        <dbReference type="ARBA" id="ARBA00004275"/>
    </source>
</evidence>
<dbReference type="Pfam" id="PF10415">
    <property type="entry name" value="FumaraseC_C"/>
    <property type="match status" value="1"/>
</dbReference>
<dbReference type="InterPro" id="IPR008948">
    <property type="entry name" value="L-Aspartase-like"/>
</dbReference>
<evidence type="ECO:0000256" key="7">
    <source>
        <dbReference type="ARBA" id="ARBA00022532"/>
    </source>
</evidence>
<dbReference type="HAMAP" id="MF_00743">
    <property type="entry name" value="FumaraseC"/>
    <property type="match status" value="1"/>
</dbReference>
<evidence type="ECO:0000256" key="6">
    <source>
        <dbReference type="ARBA" id="ARBA00022527"/>
    </source>
</evidence>
<keyword evidence="7" id="KW-0816">Tricarboxylic acid cycle</keyword>
<dbReference type="InterPro" id="IPR017441">
    <property type="entry name" value="Protein_kinase_ATP_BS"/>
</dbReference>
<dbReference type="InterPro" id="IPR044856">
    <property type="entry name" value="Malate_synth_C_sf"/>
</dbReference>
<dbReference type="InterPro" id="IPR020557">
    <property type="entry name" value="Fumarate_lyase_CS"/>
</dbReference>
<dbReference type="FunFam" id="1.10.510.10:FF:000394">
    <property type="entry name" value="Serine/threonine-protein kinase HSL1"/>
    <property type="match status" value="1"/>
</dbReference>
<dbReference type="Gene3D" id="1.10.275.10">
    <property type="entry name" value="Fumarase/aspartase (N-terminal domain)"/>
    <property type="match status" value="1"/>
</dbReference>
<dbReference type="Gene3D" id="1.20.200.10">
    <property type="entry name" value="Fumarase/aspartase (Central domain)"/>
    <property type="match status" value="1"/>
</dbReference>
<dbReference type="CDD" id="cd01362">
    <property type="entry name" value="Fumarase_classII"/>
    <property type="match status" value="1"/>
</dbReference>
<feature type="compositionally biased region" description="Low complexity" evidence="21">
    <location>
        <begin position="3116"/>
        <end position="3129"/>
    </location>
</feature>
<dbReference type="GO" id="GO:0005940">
    <property type="term" value="C:septin ring"/>
    <property type="evidence" value="ECO:0007669"/>
    <property type="project" value="UniProtKB-ARBA"/>
</dbReference>
<dbReference type="FunFam" id="1.10.40.30:FF:000002">
    <property type="entry name" value="Fumarate hydratase class II"/>
    <property type="match status" value="1"/>
</dbReference>
<comment type="catalytic activity">
    <reaction evidence="16">
        <text>glyoxylate + acetyl-CoA + H2O = (S)-malate + CoA + H(+)</text>
        <dbReference type="Rhea" id="RHEA:18181"/>
        <dbReference type="ChEBI" id="CHEBI:15377"/>
        <dbReference type="ChEBI" id="CHEBI:15378"/>
        <dbReference type="ChEBI" id="CHEBI:15589"/>
        <dbReference type="ChEBI" id="CHEBI:36655"/>
        <dbReference type="ChEBI" id="CHEBI:57287"/>
        <dbReference type="ChEBI" id="CHEBI:57288"/>
        <dbReference type="EC" id="2.3.3.9"/>
    </reaction>
</comment>
<dbReference type="PROSITE" id="PS00108">
    <property type="entry name" value="PROTEIN_KINASE_ST"/>
    <property type="match status" value="1"/>
</dbReference>
<dbReference type="SUPFAM" id="SSF51645">
    <property type="entry name" value="Malate synthase G"/>
    <property type="match status" value="1"/>
</dbReference>
<feature type="region of interest" description="Disordered" evidence="21">
    <location>
        <begin position="3214"/>
        <end position="3244"/>
    </location>
</feature>
<evidence type="ECO:0000259" key="23">
    <source>
        <dbReference type="PROSITE" id="PS50097"/>
    </source>
</evidence>
<evidence type="ECO:0000256" key="12">
    <source>
        <dbReference type="ARBA" id="ARBA00022840"/>
    </source>
</evidence>
<feature type="region of interest" description="Disordered" evidence="21">
    <location>
        <begin position="1794"/>
        <end position="1814"/>
    </location>
</feature>
<dbReference type="Gene3D" id="3.30.310.220">
    <property type="entry name" value="Fungal kinase associated-1 domain"/>
    <property type="match status" value="1"/>
</dbReference>
<dbReference type="Gene3D" id="3.20.20.360">
    <property type="entry name" value="Malate synthase, domain 3"/>
    <property type="match status" value="1"/>
</dbReference>
<evidence type="ECO:0000256" key="13">
    <source>
        <dbReference type="ARBA" id="ARBA00023140"/>
    </source>
</evidence>
<dbReference type="Pfam" id="PF00069">
    <property type="entry name" value="Pkinase"/>
    <property type="match status" value="1"/>
</dbReference>
<dbReference type="Gene3D" id="1.10.40.30">
    <property type="entry name" value="Fumarase/aspartase (C-terminal domain)"/>
    <property type="match status" value="1"/>
</dbReference>
<evidence type="ECO:0000256" key="10">
    <source>
        <dbReference type="ARBA" id="ARBA00022741"/>
    </source>
</evidence>
<dbReference type="InterPro" id="IPR011333">
    <property type="entry name" value="SKP1/BTB/POZ_sf"/>
</dbReference>
<keyword evidence="13" id="KW-0576">Peroxisome</keyword>
<dbReference type="GO" id="GO:0004333">
    <property type="term" value="F:fumarate hydratase activity"/>
    <property type="evidence" value="ECO:0007669"/>
    <property type="project" value="InterPro"/>
</dbReference>
<feature type="region of interest" description="Disordered" evidence="21">
    <location>
        <begin position="828"/>
        <end position="939"/>
    </location>
</feature>
<evidence type="ECO:0000256" key="15">
    <source>
        <dbReference type="ARBA" id="ARBA00047899"/>
    </source>
</evidence>
<feature type="region of interest" description="Disordered" evidence="21">
    <location>
        <begin position="2172"/>
        <end position="2199"/>
    </location>
</feature>
<dbReference type="PROSITE" id="PS00163">
    <property type="entry name" value="FUMARATE_LYASES"/>
    <property type="match status" value="1"/>
</dbReference>
<dbReference type="Pfam" id="PF00206">
    <property type="entry name" value="Lyase_1"/>
    <property type="match status" value="1"/>
</dbReference>
<evidence type="ECO:0000256" key="11">
    <source>
        <dbReference type="ARBA" id="ARBA00022777"/>
    </source>
</evidence>
<dbReference type="SUPFAM" id="SSF48557">
    <property type="entry name" value="L-aspartase-like"/>
    <property type="match status" value="1"/>
</dbReference>
<evidence type="ECO:0000256" key="17">
    <source>
        <dbReference type="ARBA" id="ARBA00048679"/>
    </source>
</evidence>
<dbReference type="GO" id="GO:0106310">
    <property type="term" value="F:protein serine kinase activity"/>
    <property type="evidence" value="ECO:0007669"/>
    <property type="project" value="RHEA"/>
</dbReference>
<gene>
    <name evidence="24" type="ORF">PCL_12578</name>
</gene>
<dbReference type="GO" id="GO:0005777">
    <property type="term" value="C:peroxisome"/>
    <property type="evidence" value="ECO:0007669"/>
    <property type="project" value="UniProtKB-SubCell"/>
</dbReference>
<dbReference type="PRINTS" id="PR00149">
    <property type="entry name" value="FUMRATELYASE"/>
</dbReference>
<evidence type="ECO:0000313" key="24">
    <source>
        <dbReference type="EMBL" id="PWI71210.1"/>
    </source>
</evidence>
<dbReference type="EMBL" id="LCWV01000008">
    <property type="protein sequence ID" value="PWI71210.1"/>
    <property type="molecule type" value="Genomic_DNA"/>
</dbReference>
<dbReference type="Pfam" id="PF01274">
    <property type="entry name" value="MS_TIM-barrel"/>
    <property type="match status" value="1"/>
</dbReference>
<dbReference type="GO" id="GO:0004474">
    <property type="term" value="F:malate synthase activity"/>
    <property type="evidence" value="ECO:0007669"/>
    <property type="project" value="UniProtKB-EC"/>
</dbReference>
<comment type="catalytic activity">
    <reaction evidence="15">
        <text>L-threonyl-[protein] + ATP = O-phospho-L-threonyl-[protein] + ADP + H(+)</text>
        <dbReference type="Rhea" id="RHEA:46608"/>
        <dbReference type="Rhea" id="RHEA-COMP:11060"/>
        <dbReference type="Rhea" id="RHEA-COMP:11605"/>
        <dbReference type="ChEBI" id="CHEBI:15378"/>
        <dbReference type="ChEBI" id="CHEBI:30013"/>
        <dbReference type="ChEBI" id="CHEBI:30616"/>
        <dbReference type="ChEBI" id="CHEBI:61977"/>
        <dbReference type="ChEBI" id="CHEBI:456216"/>
        <dbReference type="EC" id="2.7.11.1"/>
    </reaction>
</comment>
<evidence type="ECO:0000256" key="16">
    <source>
        <dbReference type="ARBA" id="ARBA00047918"/>
    </source>
</evidence>
<dbReference type="Gene3D" id="1.10.510.10">
    <property type="entry name" value="Transferase(Phosphotransferase) domain 1"/>
    <property type="match status" value="1"/>
</dbReference>
<evidence type="ECO:0000256" key="4">
    <source>
        <dbReference type="ARBA" id="ARBA00010791"/>
    </source>
</evidence>
<feature type="domain" description="BTB" evidence="23">
    <location>
        <begin position="12"/>
        <end position="92"/>
    </location>
</feature>
<feature type="binding site" evidence="20">
    <location>
        <position position="972"/>
    </location>
    <ligand>
        <name>ATP</name>
        <dbReference type="ChEBI" id="CHEBI:30616"/>
    </ligand>
</feature>
<keyword evidence="12 20" id="KW-0067">ATP-binding</keyword>
<dbReference type="GO" id="GO:0005739">
    <property type="term" value="C:mitochondrion"/>
    <property type="evidence" value="ECO:0007669"/>
    <property type="project" value="TreeGrafter"/>
</dbReference>
<evidence type="ECO:0000256" key="19">
    <source>
        <dbReference type="PIRSR" id="PIRSR601465-50"/>
    </source>
</evidence>
<reference evidence="24 25" key="1">
    <citation type="journal article" date="2016" name="Front. Microbiol.">
        <title>Genome and transcriptome sequences reveal the specific parasitism of the nematophagous Purpureocillium lilacinum 36-1.</title>
        <authorList>
            <person name="Xie J."/>
            <person name="Li S."/>
            <person name="Mo C."/>
            <person name="Xiao X."/>
            <person name="Peng D."/>
            <person name="Wang G."/>
            <person name="Xiao Y."/>
        </authorList>
    </citation>
    <scope>NUCLEOTIDE SEQUENCE [LARGE SCALE GENOMIC DNA]</scope>
    <source>
        <strain evidence="24 25">36-1</strain>
    </source>
</reference>
<dbReference type="GO" id="GO:0006099">
    <property type="term" value="P:tricarboxylic acid cycle"/>
    <property type="evidence" value="ECO:0007669"/>
    <property type="project" value="UniProtKB-KW"/>
</dbReference>
<sequence>MNSPRIILDQHGDITLQVGGPDETDKTDFVACSRTLARVSPVFDRMLYGTFAEAKSNQESPDDWTINLGDDNPAPMKIFLNIAHANFSEVPKALTVGDLYDLVVLTHYYDATRLLTPWVETWMSSLGSGQQTPPSDMPKLLWISWEFGRKEDLTTISRQMLLEFDGNWFNDTDNLEDIQTPPYIIGLWPLPDPSEVQYSLVGLYRKLTSLIIHDIGDVKGTPSENHQRCNPREHLLHQVQEVMNGIPDLLTDYHKNRMEEQSQGLLRVASECGGEHEVAADGTIYPVGPDDLFENPTQASPGLDPASIGPIKITRRFCPRHQQLPPSVRNMLAPPSHISSVAAKSEGAGASISKSGQGLAGVLYPQHARPALTARNVVDGGAGKAGARAAVKPPTAHGQGREIGLVTRHPCPPSHATTSLEFHVLVRPLRSNILRAQGGVARQQRRLYAFCSEACWTARRNASSSARPSRRPQRGSTYIEWPGLWTISHRRRLTLRGGGTRRQMRRARDAPSRQRHELLHTYIVPRRRSPSGRSIADWHCFIWDSQRAAGLGPPSICRGRRAAGMRRDGTISHHFHFARGPATGGAAAGIESMRCNASLVTLPSPIRSAVSSAHTGSRYPCPAQPSAWAGSNASDRSLRVPVPARCATRPPLRPHLDHCQPQPQPPRRHRFSTAPRLFTPLTPPTAPSTTKTLHSFPGQDETLQPFVPPLNSSASPLARFLSYPRSPARHVSSASNLVHVAARVVSVSLVRLGRHHLITGLVCFLLAFVSSRLSRPFVVVSRLYCIRSPVWTLPSLISRRCSFIPSSTYAASWPCLVRKPRLPSKVAGAKVRSPLAETTNRINSPFPPFEQQPHGKPRPDHAEARHAHAHTHAHAQAQTRRTVPNPMAENSRPSTSHGVPAHAPAVLSPPKQTDDDKRFSQASYASSSSSRSKRSYKTHVGPWQLGKTLGKGSSARVRLCRHNVTRQLAAVKIVNRRMAYLVQDSSLAALSKWDSSLPEQINGEMRVPMAIEREVAILKLIEHPNIMRLYDIWENRSEIYLILEYIDRGDLFTFINTYGRLSEETSIFFFRQMISAIAYCHSFNVCHRDLKPENILITNDLQIKIADFGMAALHQTDTHHLATACGSPHYAAPELLKNRQYRGDRADIWSLGVILYAMLSATLPFDDPDLRVMMAKTKKGHYEMPRCVSPEAADLIRRMLQVNPDRRITLKEIWRHPLVQKYNYVDHFGDITGQLPDTRKGFQYTPVLRSEIDPQLLRQLRSMWHMFSEQDLVLKLSCDEPNDQKAFYWLLYNYRDKQLEDFKPELAHSMSDYHHLKPAIWKKKVSTCEFAQPRGNGHGRSISRFTVISNAAETEAGTDKSYDPYRGSRMLQGCEPEASHAKIVIHRDAETTSVKSTTRARSGSNARRARANSARAASIMAKQPSRGSLLSLRSNRQGTPAVAIPALRHKRGVDFSHVRRRSTSAGYAKRQPTRLRTTASVAGDGSMYQQEAARSPSPELIRQADGTHPKANGAPKNGVSMIFNEELRHFSNSCAKDCDEAFKGTLAEAESAGGSWTDAEKKGRDSTPFSVTVDSPTVTTPATDRSSAASWQSRPLPPLPSEDPSKQFLTPSLRDVESELDFGGEENTDSMSATHDGPHLAVPVMLSKHTDRRVVSAPVHNHQPGRKLTTLPSIHENTASVVEGDGTRVVSAPPHGKSKRSNDVDRSLDYLSKVEHTIRVVHSPGSTSPVKMPEPLNVQKKSVTEDFGHKLHRHLAYNAEKYDDDVVERPAADSTETKKKKTSWFRRVSKAESASAASEAKTARNSIASKQSSDADVIAPAAKKKAFTFPFWKSNKEKDTGMIVEGPVRAAEDKMAARHSRQQDLGDSGSGSIRNVAVKQNWLTRLFRVKPATSYICMTLSRKRARQEVAILLREWRRYGMRGIQVDKQRNIVFARLGAKNYLNLKEVEFAAEVMTVIEHGKKQPLSIVRFTQERGAASSLHRIVDTMRIMFDSRHLVVADKNKQKMMIKTLNAQRSTASWFDKFVLAKVEWQCPTGNCSAFRNPEFTPDNPSLSDAMAGRRHRCSGTRKITGSAPPPGYSESQRVSVEAGIEQPVAGNKTPIGPREQIAQTVSNSARRRERRALGKARMLRTVTASRAAGAACMPRTAASRAAAATWSSSRAGVFAATTTTTCGRTPQQQQRRLLGSSSSNSTIVINGSRSRGFHSTARIMAPATTRTESDAFGEIQVPGDKYWGAQTERSLENFRINQPQDRMPPPIVKAFGILKGAAATVNMRYGLDPKIGQAIQQAAKEVADGKLLDHFPLVVWQTGSGTQSNMNANEVISNRAIEILGGQMGSKKPVHPNDHVNRSASSNDTFPTVMHIAAVLELEGDLLPALRSLRAALQAKVDAFEAKNIIKIGRTHLQDATPLTLAQEFSGYVAQLDFGIKRVESSLPDLRLLAQGGTAVGTGINTFKGFAEAIAEEVTRMTGTEFKTAPNKFEALAAHDAVVQAHGSLNTLATSLTKIAQDIRYLGSGPRCGLGELVLPENEPGSSIMPGKVNPTQCEALTMVCAQVMGNNVATTIGGMNGQFELNVYKPLVIRNLLHSSRLLADGMRSFEKNLVAGLQANEEKIASIMKESLMLVTCLNPKIGYDMASKVAKNAHKKGLTLKQSALELQALTEDEFDTLVKPELMVGPSEFKQQNPGRGRRLAAVYYIAFEPTAAFTGAKNTARIVGVKTHEVSEQWIGGRRGGQGNEALFIERHARHQQLVEEDRSWAMLVVVVTEAEGPGVSGRQPENGGPAARTGGGSSCVDRGRRWGGSSLGCSVGRGEAALAKAVAAFKSVRDASCLSRQTRLGRGLILTLAGGGQGRSRRSPSPPPSHTPGEGSPAADEISGLKRLTSSPCWPQSLQSPPPWGELLPLPLQRNLEAIVRRRWGWRRAGRALGPKVSEQHLRRGEVGGGPEGTWARSASAAAASHSKRPAAGAGCRHALCAAPARACHSAGRRLLSTYIRTPEQDRWVPKNGQSGNRGLAMGDGGGEAAATSGHGIRYCGNLQGNRPLGLVQVLVSHGVLEIAEAQPPVVARAEAPIAGVVAVGGSGGGGGGGGAPSSFINAARLSRPPSLPSPREVNLTSSSSSAPSSHNSPHLHYPISRDTIIWISRRPSDQRLQREALHENRKTTKSSRHLFPSERFFSSFKTSSPHTQALFHPIGFEGSPELAYLVPAHNLGIANTTTRTSPSSPPSFFERRKEKEKKKKNTTAKMATTESILQGVTVLGKVDEAHRKILTPQALAFLALLHRSFNATRKNLLERRKLRQAELDRGVLPDFLPETRHVRENPTWRGAVPAPGLVDRRVEITGPTDRKMVVNALNSDVFTYMADFEDSSAPTWENMINGQVNLYDANRRQVDFKQGQKEYKLRTDRRLPTLIVRPRGWHLEEKHLIVDGEPISGSLFDFGLYFFHNAFETQRRGFGPYFYLPKMESHLEARLWNDAFNLAQDYIGMPRGTIRGTVLIETILAAFEMDEIIYELRDHSSGLNCGRWDYIFSTIKKFRNNPNFVLPDRSCVTMTVPFMDAYVKLLIQTCHKRGVHAMGGMAAQIPIKDDKQANDRAMDNVRADKLREARAGHDGTWVAHPALASIALDVFNKHMPTPNQLFVRREDVKVGQNDLLNMNVPGSITEEGIRKNLNIGLGYMEAWIRGVGCVPINFLMEDAATAEVSRSQLWQWVKHGVYTAEGKRVDKAYALKLLKESADALSAKAGKGNKYHLAAQYFAGQVTGEDYADFLTTLLYDEITAPGSPSPASKL</sequence>
<feature type="region of interest" description="Disordered" evidence="21">
    <location>
        <begin position="675"/>
        <end position="694"/>
    </location>
</feature>
<evidence type="ECO:0000256" key="20">
    <source>
        <dbReference type="PROSITE-ProRule" id="PRU10141"/>
    </source>
</evidence>
<evidence type="ECO:0000256" key="21">
    <source>
        <dbReference type="SAM" id="MobiDB-lite"/>
    </source>
</evidence>
<dbReference type="FunFam" id="1.20.1220.12:FF:000001">
    <property type="entry name" value="Malate synthase"/>
    <property type="match status" value="1"/>
</dbReference>
<dbReference type="InterPro" id="IPR000210">
    <property type="entry name" value="BTB/POZ_dom"/>
</dbReference>
<name>A0A2U3E9P1_PURLI</name>
<dbReference type="FunFam" id="1.10.275.10:FF:000001">
    <property type="entry name" value="Fumarate hydratase, mitochondrial"/>
    <property type="match status" value="1"/>
</dbReference>
<keyword evidence="10 20" id="KW-0547">Nucleotide-binding</keyword>
<dbReference type="Gene3D" id="1.20.1220.12">
    <property type="entry name" value="Malate synthase, domain III"/>
    <property type="match status" value="1"/>
</dbReference>
<dbReference type="GO" id="GO:0006097">
    <property type="term" value="P:glyoxylate cycle"/>
    <property type="evidence" value="ECO:0007669"/>
    <property type="project" value="UniProtKB-KW"/>
</dbReference>
<dbReference type="GO" id="GO:0005935">
    <property type="term" value="C:cellular bud neck"/>
    <property type="evidence" value="ECO:0007669"/>
    <property type="project" value="UniProtKB-SubCell"/>
</dbReference>
<keyword evidence="14" id="KW-0456">Lyase</keyword>
<feature type="region of interest" description="Disordered" evidence="21">
    <location>
        <begin position="649"/>
        <end position="669"/>
    </location>
</feature>
<dbReference type="GO" id="GO:0006106">
    <property type="term" value="P:fumarate metabolic process"/>
    <property type="evidence" value="ECO:0007669"/>
    <property type="project" value="InterPro"/>
</dbReference>
<dbReference type="InterPro" id="IPR018951">
    <property type="entry name" value="Fumarase_C_C"/>
</dbReference>
<dbReference type="Pfam" id="PF20656">
    <property type="entry name" value="MS_N"/>
    <property type="match status" value="1"/>
</dbReference>
<evidence type="ECO:0000313" key="25">
    <source>
        <dbReference type="Proteomes" id="UP000245956"/>
    </source>
</evidence>
<dbReference type="CDD" id="cd00727">
    <property type="entry name" value="malate_synt_A"/>
    <property type="match status" value="1"/>
</dbReference>
<dbReference type="InterPro" id="IPR011009">
    <property type="entry name" value="Kinase-like_dom_sf"/>
</dbReference>
<feature type="domain" description="Protein kinase" evidence="22">
    <location>
        <begin position="943"/>
        <end position="1219"/>
    </location>
</feature>
<dbReference type="InterPro" id="IPR008271">
    <property type="entry name" value="Ser/Thr_kinase_AS"/>
</dbReference>
<evidence type="ECO:0000256" key="8">
    <source>
        <dbReference type="ARBA" id="ARBA00022553"/>
    </source>
</evidence>
<keyword evidence="11 24" id="KW-0418">Kinase</keyword>
<dbReference type="GO" id="GO:0006108">
    <property type="term" value="P:malate metabolic process"/>
    <property type="evidence" value="ECO:0007669"/>
    <property type="project" value="TreeGrafter"/>
</dbReference>
<dbReference type="PROSITE" id="PS00107">
    <property type="entry name" value="PROTEIN_KINASE_ATP"/>
    <property type="match status" value="1"/>
</dbReference>
<keyword evidence="9" id="KW-0808">Transferase</keyword>
<evidence type="ECO:0000259" key="22">
    <source>
        <dbReference type="PROSITE" id="PS50011"/>
    </source>
</evidence>
<dbReference type="NCBIfam" id="TIGR01344">
    <property type="entry name" value="malate_syn_A"/>
    <property type="match status" value="1"/>
</dbReference>
<feature type="region of interest" description="Disordered" evidence="21">
    <location>
        <begin position="1551"/>
        <end position="1608"/>
    </location>
</feature>
<dbReference type="SUPFAM" id="SSF54695">
    <property type="entry name" value="POZ domain"/>
    <property type="match status" value="1"/>
</dbReference>
<dbReference type="NCBIfam" id="TIGR00979">
    <property type="entry name" value="fumC_II"/>
    <property type="match status" value="1"/>
</dbReference>
<protein>
    <submittedName>
        <fullName evidence="24">Serine/threonine-protein kinase GIN4</fullName>
    </submittedName>
</protein>
<evidence type="ECO:0000256" key="3">
    <source>
        <dbReference type="ARBA" id="ARBA00009084"/>
    </source>
</evidence>
<dbReference type="InterPro" id="IPR005677">
    <property type="entry name" value="Fum_hydII"/>
</dbReference>
<dbReference type="InterPro" id="IPR031850">
    <property type="entry name" value="Fungal_KA1_dom"/>
</dbReference>
<feature type="compositionally biased region" description="Polar residues" evidence="21">
    <location>
        <begin position="1584"/>
        <end position="1593"/>
    </location>
</feature>
<feature type="compositionally biased region" description="Polar residues" evidence="21">
    <location>
        <begin position="1803"/>
        <end position="1814"/>
    </location>
</feature>
<feature type="region of interest" description="Disordered" evidence="21">
    <location>
        <begin position="1390"/>
        <end position="1413"/>
    </location>
</feature>
<dbReference type="SMART" id="SM00220">
    <property type="entry name" value="S_TKc"/>
    <property type="match status" value="1"/>
</dbReference>
<feature type="region of interest" description="Disordered" evidence="21">
    <location>
        <begin position="2846"/>
        <end position="2874"/>
    </location>
</feature>
<dbReference type="InterPro" id="IPR019830">
    <property type="entry name" value="Malate_synthase_CS"/>
</dbReference>
<feature type="region of interest" description="Disordered" evidence="21">
    <location>
        <begin position="1458"/>
        <end position="1518"/>
    </location>
</feature>
<dbReference type="InterPro" id="IPR000719">
    <property type="entry name" value="Prot_kinase_dom"/>
</dbReference>
<evidence type="ECO:0000256" key="5">
    <source>
        <dbReference type="ARBA" id="ARBA00022435"/>
    </source>
</evidence>
<dbReference type="Proteomes" id="UP000245956">
    <property type="component" value="Unassembled WGS sequence"/>
</dbReference>
<comment type="subcellular location">
    <subcellularLocation>
        <location evidence="1">Bud neck</location>
    </subcellularLocation>
    <subcellularLocation>
        <location evidence="2">Peroxisome</location>
    </subcellularLocation>
</comment>
<feature type="active site" description="Proton acceptor" evidence="19">
    <location>
        <position position="3412"/>
    </location>
</feature>
<keyword evidence="8" id="KW-0597">Phosphoprotein</keyword>
<organism evidence="24 25">
    <name type="scientific">Purpureocillium lilacinum</name>
    <name type="common">Paecilomyces lilacinus</name>
    <dbReference type="NCBI Taxonomy" id="33203"/>
    <lineage>
        <taxon>Eukaryota</taxon>
        <taxon>Fungi</taxon>
        <taxon>Dikarya</taxon>
        <taxon>Ascomycota</taxon>
        <taxon>Pezizomycotina</taxon>
        <taxon>Sordariomycetes</taxon>
        <taxon>Hypocreomycetidae</taxon>
        <taxon>Hypocreales</taxon>
        <taxon>Ophiocordycipitaceae</taxon>
        <taxon>Purpureocillium</taxon>
    </lineage>
</organism>
<comment type="caution">
    <text evidence="24">The sequence shown here is derived from an EMBL/GenBank/DDBJ whole genome shotgun (WGS) entry which is preliminary data.</text>
</comment>